<dbReference type="Proteomes" id="UP001516400">
    <property type="component" value="Unassembled WGS sequence"/>
</dbReference>
<dbReference type="Pfam" id="PF01498">
    <property type="entry name" value="HTH_Tnp_Tc3_2"/>
    <property type="match status" value="1"/>
</dbReference>
<proteinExistence type="predicted"/>
<dbReference type="EMBL" id="JABFTP020000185">
    <property type="protein sequence ID" value="KAL3287097.1"/>
    <property type="molecule type" value="Genomic_DNA"/>
</dbReference>
<dbReference type="InterPro" id="IPR002492">
    <property type="entry name" value="Transposase_Tc1-like"/>
</dbReference>
<evidence type="ECO:0000259" key="2">
    <source>
        <dbReference type="Pfam" id="PF01498"/>
    </source>
</evidence>
<keyword evidence="4" id="KW-1185">Reference proteome</keyword>
<reference evidence="3 4" key="1">
    <citation type="journal article" date="2021" name="BMC Biol.">
        <title>Horizontally acquired antibacterial genes associated with adaptive radiation of ladybird beetles.</title>
        <authorList>
            <person name="Li H.S."/>
            <person name="Tang X.F."/>
            <person name="Huang Y.H."/>
            <person name="Xu Z.Y."/>
            <person name="Chen M.L."/>
            <person name="Du X.Y."/>
            <person name="Qiu B.Y."/>
            <person name="Chen P.T."/>
            <person name="Zhang W."/>
            <person name="Slipinski A."/>
            <person name="Escalona H.E."/>
            <person name="Waterhouse R.M."/>
            <person name="Zwick A."/>
            <person name="Pang H."/>
        </authorList>
    </citation>
    <scope>NUCLEOTIDE SEQUENCE [LARGE SCALE GENOMIC DNA]</scope>
    <source>
        <strain evidence="3">SYSU2018</strain>
    </source>
</reference>
<evidence type="ECO:0000313" key="4">
    <source>
        <dbReference type="Proteomes" id="UP001516400"/>
    </source>
</evidence>
<dbReference type="SUPFAM" id="SSF46689">
    <property type="entry name" value="Homeodomain-like"/>
    <property type="match status" value="1"/>
</dbReference>
<evidence type="ECO:0000256" key="1">
    <source>
        <dbReference type="ARBA" id="ARBA00004123"/>
    </source>
</evidence>
<dbReference type="InterPro" id="IPR009057">
    <property type="entry name" value="Homeodomain-like_sf"/>
</dbReference>
<comment type="caution">
    <text evidence="3">The sequence shown here is derived from an EMBL/GenBank/DDBJ whole genome shotgun (WGS) entry which is preliminary data.</text>
</comment>
<dbReference type="AlphaFoldDB" id="A0ABD2P8T1"/>
<feature type="domain" description="Transposase Tc1-like" evidence="2">
    <location>
        <begin position="68"/>
        <end position="142"/>
    </location>
</feature>
<sequence>MPYVGLSDVQRGRTVALVEGLTQRDIAATMGVSQGVISKTYARYVELQSLQNRPRRSRKKITSEEQDRFLFQFARRDPSASHPILIHNTRHFLEAIGISVSVETMRQRLRSRGLYSRKPVRVPELTRQQKINRHNWCIEHQN</sequence>
<accession>A0ABD2P8T1</accession>
<evidence type="ECO:0000313" key="3">
    <source>
        <dbReference type="EMBL" id="KAL3287097.1"/>
    </source>
</evidence>
<dbReference type="GO" id="GO:0005634">
    <property type="term" value="C:nucleus"/>
    <property type="evidence" value="ECO:0007669"/>
    <property type="project" value="UniProtKB-SubCell"/>
</dbReference>
<name>A0ABD2P8T1_9CUCU</name>
<comment type="subcellular location">
    <subcellularLocation>
        <location evidence="1">Nucleus</location>
    </subcellularLocation>
</comment>
<organism evidence="3 4">
    <name type="scientific">Cryptolaemus montrouzieri</name>
    <dbReference type="NCBI Taxonomy" id="559131"/>
    <lineage>
        <taxon>Eukaryota</taxon>
        <taxon>Metazoa</taxon>
        <taxon>Ecdysozoa</taxon>
        <taxon>Arthropoda</taxon>
        <taxon>Hexapoda</taxon>
        <taxon>Insecta</taxon>
        <taxon>Pterygota</taxon>
        <taxon>Neoptera</taxon>
        <taxon>Endopterygota</taxon>
        <taxon>Coleoptera</taxon>
        <taxon>Polyphaga</taxon>
        <taxon>Cucujiformia</taxon>
        <taxon>Coccinelloidea</taxon>
        <taxon>Coccinellidae</taxon>
        <taxon>Scymninae</taxon>
        <taxon>Scymnini</taxon>
        <taxon>Cryptolaemus</taxon>
    </lineage>
</organism>
<protein>
    <recommendedName>
        <fullName evidence="2">Transposase Tc1-like domain-containing protein</fullName>
    </recommendedName>
</protein>
<gene>
    <name evidence="3" type="ORF">HHI36_001581</name>
</gene>